<name>A0ABU5J1B7_9BACI</name>
<dbReference type="InterPro" id="IPR038720">
    <property type="entry name" value="YprB_RNase_H-like_dom"/>
</dbReference>
<feature type="region of interest" description="Disordered" evidence="1">
    <location>
        <begin position="13"/>
        <end position="37"/>
    </location>
</feature>
<feature type="compositionally biased region" description="Low complexity" evidence="1">
    <location>
        <begin position="15"/>
        <end position="24"/>
    </location>
</feature>
<comment type="caution">
    <text evidence="3">The sequence shown here is derived from an EMBL/GenBank/DDBJ whole genome shotgun (WGS) entry which is preliminary data.</text>
</comment>
<dbReference type="InterPro" id="IPR012337">
    <property type="entry name" value="RNaseH-like_sf"/>
</dbReference>
<reference evidence="3 4" key="1">
    <citation type="submission" date="2023-11" db="EMBL/GenBank/DDBJ databases">
        <title>Bacillus jintuensis, isolated from a mudflat on the Beibu Gulf coast.</title>
        <authorList>
            <person name="Li M."/>
        </authorList>
    </citation>
    <scope>NUCLEOTIDE SEQUENCE [LARGE SCALE GENOMIC DNA]</scope>
    <source>
        <strain evidence="3 4">31A1R</strain>
    </source>
</reference>
<feature type="compositionally biased region" description="Basic and acidic residues" evidence="1">
    <location>
        <begin position="25"/>
        <end position="37"/>
    </location>
</feature>
<evidence type="ECO:0000259" key="2">
    <source>
        <dbReference type="Pfam" id="PF13482"/>
    </source>
</evidence>
<gene>
    <name evidence="3" type="ORF">SM124_15935</name>
</gene>
<dbReference type="InterPro" id="IPR011990">
    <property type="entry name" value="TPR-like_helical_dom_sf"/>
</dbReference>
<dbReference type="Proteomes" id="UP001290455">
    <property type="component" value="Unassembled WGS sequence"/>
</dbReference>
<evidence type="ECO:0000313" key="4">
    <source>
        <dbReference type="Proteomes" id="UP001290455"/>
    </source>
</evidence>
<feature type="domain" description="YprB ribonuclease H-like" evidence="2">
    <location>
        <begin position="116"/>
        <end position="284"/>
    </location>
</feature>
<dbReference type="RefSeq" id="WP_322447508.1">
    <property type="nucleotide sequence ID" value="NZ_JAXOFX010000011.1"/>
</dbReference>
<keyword evidence="4" id="KW-1185">Reference proteome</keyword>
<dbReference type="EMBL" id="JAXOFX010000011">
    <property type="protein sequence ID" value="MDZ5473208.1"/>
    <property type="molecule type" value="Genomic_DNA"/>
</dbReference>
<dbReference type="Pfam" id="PF13482">
    <property type="entry name" value="RNase_H_2"/>
    <property type="match status" value="1"/>
</dbReference>
<dbReference type="PANTHER" id="PTHR38462">
    <property type="entry name" value="EXONUCLEASE-LIKE PROTEIN"/>
    <property type="match status" value="1"/>
</dbReference>
<dbReference type="PANTHER" id="PTHR38462:SF1">
    <property type="entry name" value="YPRB RIBONUCLEASE H-LIKE DOMAIN-CONTAINING PROTEIN"/>
    <property type="match status" value="1"/>
</dbReference>
<dbReference type="SUPFAM" id="SSF53098">
    <property type="entry name" value="Ribonuclease H-like"/>
    <property type="match status" value="1"/>
</dbReference>
<sequence length="428" mass="49645">MVSLKNKLNRLKPYMSNDSTTSMMSDEKQKPIEKKKQKPIEKKGNIPFLTEWETFGVSPFYVGEEYCLVREVKYPLEMQYGKYRLSEFIDAIEAWNNTSYTHPLSAKGFRPDQLFFFDTETTGLGGGTGNTIFLLGHASLMEDHIVLKQHILPHPGAEVPLYTSFLESVDYENLVTYNGKAFDWPQVKTRHTLIRDHVPKLPSFGHFDLFHAARRLWKHKLERLKLSIVEKEVLDIKRVDDVPGFLAPMIYFDFVERKDPEGMMGMLKHNEMDILSLITLYTHLTFQLLSLDDNQTVKEKYEVGRWYAYIKESKAAKETFSQISNGQEMDAVRAKFELAMQFKRSGDLEQAIELWENISQLQCPLSAFHSCIELAKVFEHKKRDVLSAIEFTEKAISLLANHNLSIKTDEVEKRMIRLKRRLGTSQSL</sequence>
<proteinExistence type="predicted"/>
<protein>
    <submittedName>
        <fullName evidence="3">Ribonuclease H-like domain-containing protein</fullName>
    </submittedName>
</protein>
<evidence type="ECO:0000313" key="3">
    <source>
        <dbReference type="EMBL" id="MDZ5473208.1"/>
    </source>
</evidence>
<evidence type="ECO:0000256" key="1">
    <source>
        <dbReference type="SAM" id="MobiDB-lite"/>
    </source>
</evidence>
<dbReference type="SUPFAM" id="SSF48452">
    <property type="entry name" value="TPR-like"/>
    <property type="match status" value="1"/>
</dbReference>
<accession>A0ABU5J1B7</accession>
<organism evidence="3 4">
    <name type="scientific">Robertmurraya mangrovi</name>
    <dbReference type="NCBI Taxonomy" id="3098077"/>
    <lineage>
        <taxon>Bacteria</taxon>
        <taxon>Bacillati</taxon>
        <taxon>Bacillota</taxon>
        <taxon>Bacilli</taxon>
        <taxon>Bacillales</taxon>
        <taxon>Bacillaceae</taxon>
        <taxon>Robertmurraya</taxon>
    </lineage>
</organism>